<dbReference type="PROSITE" id="PS51928">
    <property type="entry name" value="COV_N_NTD"/>
    <property type="match status" value="1"/>
</dbReference>
<dbReference type="GO" id="GO:1990904">
    <property type="term" value="C:ribonucleoprotein complex"/>
    <property type="evidence" value="ECO:0007669"/>
    <property type="project" value="UniProtKB-KW"/>
</dbReference>
<keyword evidence="6" id="KW-0805">Transcription regulation</keyword>
<dbReference type="SUPFAM" id="SSF110304">
    <property type="entry name" value="Coronavirus RNA-binding domain"/>
    <property type="match status" value="1"/>
</dbReference>
<dbReference type="GO" id="GO:0019013">
    <property type="term" value="C:viral nucleocapsid"/>
    <property type="evidence" value="ECO:0007669"/>
    <property type="project" value="UniProtKB-UniRule"/>
</dbReference>
<name>A0A8F0ZV44_9ALPC</name>
<evidence type="ECO:0000256" key="7">
    <source>
        <dbReference type="ARBA" id="ARBA00023086"/>
    </source>
</evidence>
<dbReference type="GO" id="GO:0043657">
    <property type="term" value="C:host cell"/>
    <property type="evidence" value="ECO:0007669"/>
    <property type="project" value="UniProtKB-SubCell"/>
</dbReference>
<dbReference type="PROSITE" id="PS51929">
    <property type="entry name" value="COV_N_CTD"/>
    <property type="match status" value="1"/>
</dbReference>
<feature type="compositionally biased region" description="Polar residues" evidence="12">
    <location>
        <begin position="366"/>
        <end position="376"/>
    </location>
</feature>
<evidence type="ECO:0000256" key="1">
    <source>
        <dbReference type="ARBA" id="ARBA00004340"/>
    </source>
</evidence>
<evidence type="ECO:0000259" key="13">
    <source>
        <dbReference type="PROSITE" id="PS51928"/>
    </source>
</evidence>
<proteinExistence type="predicted"/>
<feature type="compositionally biased region" description="Polar residues" evidence="12">
    <location>
        <begin position="252"/>
        <end position="261"/>
    </location>
</feature>
<sequence>MASGGNNVSFANKPRGRSGRVPLSYYSPVMIDSDKPFWKVMPTNAVPTGMGNKDQQIGYWNEQPRWRMVKGQRKELPSKWHFYYQGTGPQADARYRQRIDGVFWVAVQGSKTDPTGLGTRKKGDDLIKPKFAVKIPSEVVIVEESSRPPSRSQSNSRPQSRSNSRPQSKSNSQTNSRDNSQNNSRAPSRSRSRANSVSSTTNEAVDIVAAVKQALKELGVKPEKKNSNQEKSKKTKKSNSGSSTPKEAATPKQKSSPSTPRKQLERPEWKRVPNKEENVTACFGPRDTLHNFGDQKLIAEGVQAPHYPQLAELVPTPAALLFGGEVSTRERGDEVEIMYIYKMKVHKSNKDLPAFLAQVSAYAQTPDSSTTDNATVQPLLDPTAPDFKPATSDEVIEMINTVYDSFEA</sequence>
<evidence type="ECO:0000256" key="8">
    <source>
        <dbReference type="ARBA" id="ARBA00023163"/>
    </source>
</evidence>
<feature type="domain" description="CoV N CTD" evidence="14">
    <location>
        <begin position="256"/>
        <end position="370"/>
    </location>
</feature>
<evidence type="ECO:0000256" key="2">
    <source>
        <dbReference type="ARBA" id="ARBA00022553"/>
    </source>
</evidence>
<keyword evidence="3" id="KW-0013">ADP-ribosylation</keyword>
<dbReference type="CDD" id="cd21595">
    <property type="entry name" value="CoV_N-CTD"/>
    <property type="match status" value="1"/>
</dbReference>
<keyword evidence="2" id="KW-0597">Phosphoprotein</keyword>
<reference evidence="15" key="1">
    <citation type="journal article" date="2021" name="Cell">
        <title>Identification of novel bat coronaviruses sheds light on the evolutionary origins of SARS-CoV-2 and related viruses.</title>
        <authorList>
            <person name="Zhou H."/>
            <person name="Ji J."/>
            <person name="Chen X."/>
            <person name="Bi Y."/>
            <person name="Li J."/>
            <person name="Wang Q."/>
            <person name="Hu T."/>
            <person name="Song H."/>
            <person name="Zhao R."/>
            <person name="Chen Y."/>
            <person name="Cui M."/>
            <person name="Zhang Y."/>
            <person name="Hughes A.C."/>
            <person name="Holmes E.C."/>
            <person name="Shi W."/>
        </authorList>
    </citation>
    <scope>NUCLEOTIDE SEQUENCE</scope>
    <source>
        <strain evidence="15">Bat/Yunnan/RmYN22/2020</strain>
    </source>
</reference>
<evidence type="ECO:0000259" key="14">
    <source>
        <dbReference type="PROSITE" id="PS51929"/>
    </source>
</evidence>
<gene>
    <name evidence="15" type="primary">N</name>
</gene>
<comment type="subcellular location">
    <subcellularLocation>
        <location evidence="1">Host cell</location>
    </subcellularLocation>
    <subcellularLocation>
        <location evidence="10">Virion</location>
    </subcellularLocation>
    <text evidence="10">Located inside the virion, complexed with the viral RNA. Probably associates with ER-derived membranes where it participates in viral RNA synthesis and virus budding.</text>
</comment>
<feature type="compositionally biased region" description="Low complexity" evidence="12">
    <location>
        <begin position="147"/>
        <end position="199"/>
    </location>
</feature>
<dbReference type="GO" id="GO:0003723">
    <property type="term" value="F:RNA binding"/>
    <property type="evidence" value="ECO:0007669"/>
    <property type="project" value="UniProtKB-UniRule"/>
</dbReference>
<evidence type="ECO:0000256" key="6">
    <source>
        <dbReference type="ARBA" id="ARBA00023015"/>
    </source>
</evidence>
<dbReference type="InterPro" id="IPR037179">
    <property type="entry name" value="Nucleocapsid_C"/>
</dbReference>
<evidence type="ECO:0000256" key="5">
    <source>
        <dbReference type="ARBA" id="ARBA00022884"/>
    </source>
</evidence>
<keyword evidence="4 10" id="KW-0946">Virion</keyword>
<evidence type="ECO:0000256" key="3">
    <source>
        <dbReference type="ARBA" id="ARBA00022765"/>
    </source>
</evidence>
<feature type="compositionally biased region" description="Basic and acidic residues" evidence="12">
    <location>
        <begin position="218"/>
        <end position="232"/>
    </location>
</feature>
<feature type="compositionally biased region" description="Basic and acidic residues" evidence="12">
    <location>
        <begin position="262"/>
        <end position="278"/>
    </location>
</feature>
<evidence type="ECO:0000256" key="12">
    <source>
        <dbReference type="SAM" id="MobiDB-lite"/>
    </source>
</evidence>
<evidence type="ECO:0000256" key="4">
    <source>
        <dbReference type="ARBA" id="ARBA00022844"/>
    </source>
</evidence>
<keyword evidence="7 10" id="KW-0543">Viral nucleoprotein</keyword>
<dbReference type="InterPro" id="IPR044345">
    <property type="entry name" value="N_prot_N_CoV"/>
</dbReference>
<evidence type="ECO:0000256" key="11">
    <source>
        <dbReference type="PROSITE-ProRule" id="PRU01276"/>
    </source>
</evidence>
<dbReference type="InterPro" id="IPR001218">
    <property type="entry name" value="Nucleocap_CoV"/>
</dbReference>
<feature type="region of interest" description="Disordered" evidence="12">
    <location>
        <begin position="218"/>
        <end position="282"/>
    </location>
</feature>
<feature type="region of interest" description="Disordered" evidence="12">
    <location>
        <begin position="142"/>
        <end position="201"/>
    </location>
</feature>
<evidence type="ECO:0000313" key="15">
    <source>
        <dbReference type="EMBL" id="QWN56354.1"/>
    </source>
</evidence>
<dbReference type="InterPro" id="IPR037195">
    <property type="entry name" value="Nucleocapsid_N"/>
</dbReference>
<keyword evidence="9 11" id="KW-0687">Ribonucleoprotein</keyword>
<dbReference type="Pfam" id="PF00937">
    <property type="entry name" value="CoV_nucleocap"/>
    <property type="match status" value="1"/>
</dbReference>
<feature type="region of interest" description="Disordered" evidence="12">
    <location>
        <begin position="366"/>
        <end position="387"/>
    </location>
</feature>
<dbReference type="SUPFAM" id="SSF103068">
    <property type="entry name" value="Nucleocapsid protein dimerization domain"/>
    <property type="match status" value="1"/>
</dbReference>
<comment type="function">
    <text evidence="10">Packages the positive strand viral genome RNA into a helical ribonucleocapsid (RNP) and plays a fundamental role during virion assembly through its interactions with the viral genome and membrane protein M. Plays an important role in enhancing the efficiency of subgenomic viral RNA transcription as well as viral replication.</text>
</comment>
<dbReference type="InterPro" id="IPR044344">
    <property type="entry name" value="N_prot_C_CoV"/>
</dbReference>
<protein>
    <recommendedName>
        <fullName evidence="10">Nucleoprotein</fullName>
    </recommendedName>
</protein>
<feature type="domain" description="CoV N NTD" evidence="13">
    <location>
        <begin position="21"/>
        <end position="143"/>
    </location>
</feature>
<dbReference type="CDD" id="cd21554">
    <property type="entry name" value="CoV_N-NTD"/>
    <property type="match status" value="1"/>
</dbReference>
<keyword evidence="5 10" id="KW-0694">RNA-binding</keyword>
<organism evidence="15">
    <name type="scientific">Alphacoronavirus sp</name>
    <dbReference type="NCBI Taxonomy" id="1906673"/>
    <lineage>
        <taxon>Viruses</taxon>
        <taxon>Riboviria</taxon>
        <taxon>Orthornavirae</taxon>
        <taxon>Pisuviricota</taxon>
        <taxon>Pisoniviricetes</taxon>
        <taxon>Nidovirales</taxon>
        <taxon>Cornidovirineae</taxon>
        <taxon>Coronaviridae</taxon>
        <taxon>Orthocoronavirinae</taxon>
        <taxon>Alphacoronavirus</taxon>
    </lineage>
</organism>
<dbReference type="EMBL" id="MZ081391">
    <property type="protein sequence ID" value="QWN56354.1"/>
    <property type="molecule type" value="Genomic_RNA"/>
</dbReference>
<evidence type="ECO:0000256" key="9">
    <source>
        <dbReference type="ARBA" id="ARBA00023274"/>
    </source>
</evidence>
<accession>A0A8F0ZV44</accession>
<dbReference type="PIRSF" id="PIRSF003888">
    <property type="entry name" value="Corona_nucleocap"/>
    <property type="match status" value="1"/>
</dbReference>
<evidence type="ECO:0000256" key="10">
    <source>
        <dbReference type="PIRNR" id="PIRNR003888"/>
    </source>
</evidence>
<keyword evidence="8" id="KW-0804">Transcription</keyword>